<name>A0A7X0XDW7_9LIST</name>
<accession>A0A7X0XDW7</accession>
<proteinExistence type="predicted"/>
<protein>
    <submittedName>
        <fullName evidence="1">Lacticin RM</fullName>
    </submittedName>
</protein>
<evidence type="ECO:0000313" key="1">
    <source>
        <dbReference type="EMBL" id="MBC1492374.1"/>
    </source>
</evidence>
<sequence length="208" mass="23213">MKLLYTQNCKIHKKRRMYYVESTEQKKVKMLAVAMSCSFAFTVASPSLNANAEENLEGVMLSVETNQFDVDASQAISEIDSVGVEEVVSEDAPNTSNVQLLKAAAYKNKTYSYKRGGFAAWCRDNISYRYNGTTVAENSKWQEAGYLFPNIISKKGIKLVATGTGYRDYRGTKTYKIGTPSPWGDVAFSAFDKTDQYRVKSNGSGYLK</sequence>
<dbReference type="AlphaFoldDB" id="A0A7X0XDW7"/>
<dbReference type="EMBL" id="JAASTX010000013">
    <property type="protein sequence ID" value="MBC1492374.1"/>
    <property type="molecule type" value="Genomic_DNA"/>
</dbReference>
<dbReference type="Proteomes" id="UP000533953">
    <property type="component" value="Unassembled WGS sequence"/>
</dbReference>
<reference evidence="1 2" key="1">
    <citation type="submission" date="2020-03" db="EMBL/GenBank/DDBJ databases">
        <title>Soil Listeria distribution.</title>
        <authorList>
            <person name="Liao J."/>
            <person name="Wiedmann M."/>
        </authorList>
    </citation>
    <scope>NUCLEOTIDE SEQUENCE [LARGE SCALE GENOMIC DNA]</scope>
    <source>
        <strain evidence="1 2">FSL L7-1547</strain>
    </source>
</reference>
<comment type="caution">
    <text evidence="1">The sequence shown here is derived from an EMBL/GenBank/DDBJ whole genome shotgun (WGS) entry which is preliminary data.</text>
</comment>
<organism evidence="1 2">
    <name type="scientific">Listeria booriae</name>
    <dbReference type="NCBI Taxonomy" id="1552123"/>
    <lineage>
        <taxon>Bacteria</taxon>
        <taxon>Bacillati</taxon>
        <taxon>Bacillota</taxon>
        <taxon>Bacilli</taxon>
        <taxon>Bacillales</taxon>
        <taxon>Listeriaceae</taxon>
        <taxon>Listeria</taxon>
    </lineage>
</organism>
<gene>
    <name evidence="1" type="ORF">HCI99_11035</name>
</gene>
<evidence type="ECO:0000313" key="2">
    <source>
        <dbReference type="Proteomes" id="UP000533953"/>
    </source>
</evidence>